<evidence type="ECO:0000256" key="4">
    <source>
        <dbReference type="ARBA" id="ARBA00023136"/>
    </source>
</evidence>
<evidence type="ECO:0000313" key="6">
    <source>
        <dbReference type="EMBL" id="AYM52950.1"/>
    </source>
</evidence>
<keyword evidence="4 5" id="KW-0472">Membrane</keyword>
<dbReference type="AlphaFoldDB" id="A0A3Q8I2A9"/>
<feature type="transmembrane region" description="Helical" evidence="5">
    <location>
        <begin position="74"/>
        <end position="93"/>
    </location>
</feature>
<protein>
    <submittedName>
        <fullName evidence="6">Isoprenylcysteine carboxyl methyltransferase (Icmt) family</fullName>
    </submittedName>
</protein>
<dbReference type="Pfam" id="PF04140">
    <property type="entry name" value="ICMT"/>
    <property type="match status" value="1"/>
</dbReference>
<dbReference type="InterPro" id="IPR007269">
    <property type="entry name" value="ICMT_MeTrfase"/>
</dbReference>
<evidence type="ECO:0000256" key="1">
    <source>
        <dbReference type="ARBA" id="ARBA00004141"/>
    </source>
</evidence>
<dbReference type="GO" id="GO:0016020">
    <property type="term" value="C:membrane"/>
    <property type="evidence" value="ECO:0007669"/>
    <property type="project" value="UniProtKB-SubCell"/>
</dbReference>
<accession>A0A3Q8I2A9</accession>
<feature type="transmembrane region" description="Helical" evidence="5">
    <location>
        <begin position="45"/>
        <end position="67"/>
    </location>
</feature>
<evidence type="ECO:0000256" key="2">
    <source>
        <dbReference type="ARBA" id="ARBA00022692"/>
    </source>
</evidence>
<keyword evidence="6" id="KW-0808">Transferase</keyword>
<dbReference type="GO" id="GO:0032259">
    <property type="term" value="P:methylation"/>
    <property type="evidence" value="ECO:0007669"/>
    <property type="project" value="UniProtKB-KW"/>
</dbReference>
<evidence type="ECO:0000256" key="5">
    <source>
        <dbReference type="SAM" id="Phobius"/>
    </source>
</evidence>
<dbReference type="EMBL" id="MH908889">
    <property type="protein sequence ID" value="AYM52950.1"/>
    <property type="molecule type" value="Genomic_DNA"/>
</dbReference>
<keyword evidence="3 5" id="KW-1133">Transmembrane helix</keyword>
<comment type="subcellular location">
    <subcellularLocation>
        <location evidence="1">Membrane</location>
        <topology evidence="1">Multi-pass membrane protein</topology>
    </subcellularLocation>
</comment>
<reference evidence="6" key="1">
    <citation type="journal article" date="2018" name="J. Ind. Microbiol. Biotechnol.">
        <title>Genome mining reveals uncommon alkylpyrones as type III PKS products from myxobacteria.</title>
        <authorList>
            <person name="Hug J.J."/>
            <person name="Panter F."/>
            <person name="Krug D."/>
            <person name="Muller R."/>
        </authorList>
    </citation>
    <scope>NUCLEOTIDE SEQUENCE</scope>
    <source>
        <strain evidence="6">MSr9139</strain>
    </source>
</reference>
<keyword evidence="6" id="KW-0489">Methyltransferase</keyword>
<feature type="transmembrane region" description="Helical" evidence="5">
    <location>
        <begin position="127"/>
        <end position="153"/>
    </location>
</feature>
<keyword evidence="2 5" id="KW-0812">Transmembrane</keyword>
<name>A0A3Q8I2A9_9BACT</name>
<dbReference type="GO" id="GO:0004671">
    <property type="term" value="F:protein C-terminal S-isoprenylcysteine carboxyl O-methyltransferase activity"/>
    <property type="evidence" value="ECO:0007669"/>
    <property type="project" value="InterPro"/>
</dbReference>
<sequence length="190" mass="20380">MVTSQSLYLVLLGLLAAERLYELRLSSRNAAWAFARGGVEAGQGHYPVMAAFHTLFLAACAAEVLLLQRAFPGAIGWAALAAAAGAQALRYWAVVTLGPRWNTRVIVVPHLPPVTGGPYRYLRHPNYVAVALEMVAVPLLHGAFVTAAVFSLGNALLLAARIRAEEAALGPAWSAAFARRPRFVPEVRRG</sequence>
<evidence type="ECO:0000256" key="3">
    <source>
        <dbReference type="ARBA" id="ARBA00022989"/>
    </source>
</evidence>
<dbReference type="Gene3D" id="1.20.120.1630">
    <property type="match status" value="1"/>
</dbReference>
<organism evidence="6">
    <name type="scientific">Jahnella sp. MSr9139</name>
    <dbReference type="NCBI Taxonomy" id="1434086"/>
    <lineage>
        <taxon>Bacteria</taxon>
        <taxon>Pseudomonadati</taxon>
        <taxon>Myxococcota</taxon>
        <taxon>Polyangia</taxon>
        <taxon>Polyangiales</taxon>
        <taxon>Polyangiaceae</taxon>
        <taxon>Jahnella</taxon>
    </lineage>
</organism>
<proteinExistence type="predicted"/>